<organism evidence="2 3">
    <name type="scientific">Ligilactobacillus murinus</name>
    <dbReference type="NCBI Taxonomy" id="1622"/>
    <lineage>
        <taxon>Bacteria</taxon>
        <taxon>Bacillati</taxon>
        <taxon>Bacillota</taxon>
        <taxon>Bacilli</taxon>
        <taxon>Lactobacillales</taxon>
        <taxon>Lactobacillaceae</taxon>
        <taxon>Ligilactobacillus</taxon>
    </lineage>
</organism>
<comment type="caution">
    <text evidence="2">The sequence shown here is derived from an EMBL/GenBank/DDBJ whole genome shotgun (WGS) entry which is preliminary data.</text>
</comment>
<sequence length="32" mass="3684">MSQFDTAVTAPLIVGVFLLLLKHWLDDNNKRK</sequence>
<proteinExistence type="predicted"/>
<evidence type="ECO:0000313" key="2">
    <source>
        <dbReference type="EMBL" id="TGY51667.1"/>
    </source>
</evidence>
<dbReference type="RefSeq" id="WP_135942518.1">
    <property type="nucleotide sequence ID" value="NZ_SRYK01000108.1"/>
</dbReference>
<dbReference type="Proteomes" id="UP000306855">
    <property type="component" value="Unassembled WGS sequence"/>
</dbReference>
<protein>
    <submittedName>
        <fullName evidence="2">Type I toxin-antitoxin system Fst family toxin</fullName>
    </submittedName>
</protein>
<keyword evidence="1" id="KW-0812">Transmembrane</keyword>
<dbReference type="EMBL" id="SRYK01000108">
    <property type="protein sequence ID" value="TGY51667.1"/>
    <property type="molecule type" value="Genomic_DNA"/>
</dbReference>
<name>A0A4S2E8A6_9LACO</name>
<feature type="transmembrane region" description="Helical" evidence="1">
    <location>
        <begin position="6"/>
        <end position="25"/>
    </location>
</feature>
<keyword evidence="1" id="KW-0472">Membrane</keyword>
<evidence type="ECO:0000313" key="3">
    <source>
        <dbReference type="Proteomes" id="UP000306855"/>
    </source>
</evidence>
<reference evidence="2 3" key="1">
    <citation type="submission" date="2019-04" db="EMBL/GenBank/DDBJ databases">
        <title>Microbes associate with the intestines of laboratory mice.</title>
        <authorList>
            <person name="Navarre W."/>
            <person name="Wong E."/>
            <person name="Huang K."/>
            <person name="Tropini C."/>
            <person name="Ng K."/>
            <person name="Yu B."/>
        </authorList>
    </citation>
    <scope>NUCLEOTIDE SEQUENCE [LARGE SCALE GENOMIC DNA]</scope>
    <source>
        <strain evidence="2 3">NM26_J9</strain>
    </source>
</reference>
<accession>A0A4S2E8A6</accession>
<dbReference type="AlphaFoldDB" id="A0A4S2E8A6"/>
<evidence type="ECO:0000256" key="1">
    <source>
        <dbReference type="SAM" id="Phobius"/>
    </source>
</evidence>
<keyword evidence="1" id="KW-1133">Transmembrane helix</keyword>
<dbReference type="NCBIfam" id="NF033608">
    <property type="entry name" value="type_I_tox_Fst"/>
    <property type="match status" value="1"/>
</dbReference>
<gene>
    <name evidence="2" type="ORF">E5340_11280</name>
</gene>